<feature type="compositionally biased region" description="Basic residues" evidence="5">
    <location>
        <begin position="235"/>
        <end position="245"/>
    </location>
</feature>
<dbReference type="InterPro" id="IPR022666">
    <property type="entry name" value="Ribosomal_uL2_RNA-bd_dom"/>
</dbReference>
<dbReference type="SMART" id="SM01382">
    <property type="entry name" value="Ribosomal_L2_C"/>
    <property type="match status" value="1"/>
</dbReference>
<accession>A0A6H0DRQ1</accession>
<dbReference type="Gene3D" id="2.30.30.30">
    <property type="match status" value="1"/>
</dbReference>
<keyword evidence="2 8" id="KW-0689">Ribosomal protein</keyword>
<dbReference type="InterPro" id="IPR022669">
    <property type="entry name" value="Ribosomal_uL2_C"/>
</dbReference>
<organism evidence="8">
    <name type="scientific">Prosopanche americana</name>
    <dbReference type="NCBI Taxonomy" id="29816"/>
    <lineage>
        <taxon>Eukaryota</taxon>
        <taxon>Viridiplantae</taxon>
        <taxon>Streptophyta</taxon>
        <taxon>Embryophyta</taxon>
        <taxon>Tracheophyta</taxon>
        <taxon>Spermatophyta</taxon>
        <taxon>Magnoliopsida</taxon>
        <taxon>Magnoliidae</taxon>
        <taxon>Piperales</taxon>
        <taxon>Hydnoraceae</taxon>
        <taxon>Prosopanche</taxon>
    </lineage>
</organism>
<feature type="domain" description="Large ribosomal subunit protein uL2 C-terminal" evidence="6">
    <location>
        <begin position="105"/>
        <end position="232"/>
    </location>
</feature>
<dbReference type="GO" id="GO:0003735">
    <property type="term" value="F:structural constituent of ribosome"/>
    <property type="evidence" value="ECO:0007669"/>
    <property type="project" value="InterPro"/>
</dbReference>
<dbReference type="InterPro" id="IPR002171">
    <property type="entry name" value="Ribosomal_uL2"/>
</dbReference>
<feature type="domain" description="Large ribosomal subunit protein uL2 RNA-binding" evidence="7">
    <location>
        <begin position="23"/>
        <end position="99"/>
    </location>
</feature>
<proteinExistence type="inferred from homology"/>
<dbReference type="GO" id="GO:0003723">
    <property type="term" value="F:RNA binding"/>
    <property type="evidence" value="ECO:0007669"/>
    <property type="project" value="InterPro"/>
</dbReference>
<sequence length="245" mass="27591">MNKIYKENYRIKSLIYGYHFNKGRNSKGTITLKHRGRGHKRLYRRIDFKRNEENTGQILTIEYDPNRNTTICLVYYKIKNLYKYIIHPQSVGVGDIILSGYEIPIYAGNTLPLSNIPFGTFIHNIEIKPGKGGQLVRAAGTAAKVITKKKKRVLLKLPSGKLCSIPLTCLATIGQVNKTALKKKLKAGVNRWLGKRPKVRGTAMNPVDHPHGGGEGKAPIGRKSPATPWGYPAFGRRKKRKKINF</sequence>
<dbReference type="SMART" id="SM01383">
    <property type="entry name" value="Ribosomal_L2"/>
    <property type="match status" value="1"/>
</dbReference>
<evidence type="ECO:0000256" key="4">
    <source>
        <dbReference type="ARBA" id="ARBA00069872"/>
    </source>
</evidence>
<dbReference type="PANTHER" id="PTHR13691">
    <property type="entry name" value="RIBOSOMAL PROTEIN L2"/>
    <property type="match status" value="1"/>
</dbReference>
<evidence type="ECO:0000256" key="3">
    <source>
        <dbReference type="ARBA" id="ARBA00023274"/>
    </source>
</evidence>
<evidence type="ECO:0000259" key="6">
    <source>
        <dbReference type="SMART" id="SM01382"/>
    </source>
</evidence>
<evidence type="ECO:0000256" key="5">
    <source>
        <dbReference type="SAM" id="MobiDB-lite"/>
    </source>
</evidence>
<dbReference type="InterPro" id="IPR022671">
    <property type="entry name" value="Ribosomal_uL2_CS"/>
</dbReference>
<dbReference type="PROSITE" id="PS00467">
    <property type="entry name" value="RIBOSOMAL_L2"/>
    <property type="match status" value="1"/>
</dbReference>
<gene>
    <name evidence="8" type="primary">rpl2</name>
</gene>
<dbReference type="SUPFAM" id="SSF50104">
    <property type="entry name" value="Translation proteins SH3-like domain"/>
    <property type="match status" value="1"/>
</dbReference>
<name>A0A6H0DRQ1_PROAM</name>
<comment type="similarity">
    <text evidence="1">Belongs to the universal ribosomal protein uL2 family.</text>
</comment>
<dbReference type="Pfam" id="PF03947">
    <property type="entry name" value="Ribosomal_L2_C"/>
    <property type="match status" value="1"/>
</dbReference>
<dbReference type="SUPFAM" id="SSF50249">
    <property type="entry name" value="Nucleic acid-binding proteins"/>
    <property type="match status" value="1"/>
</dbReference>
<dbReference type="InterPro" id="IPR014726">
    <property type="entry name" value="Ribosomal_uL2_dom3"/>
</dbReference>
<keyword evidence="8" id="KW-0934">Plastid</keyword>
<evidence type="ECO:0000259" key="7">
    <source>
        <dbReference type="SMART" id="SM01383"/>
    </source>
</evidence>
<protein>
    <recommendedName>
        <fullName evidence="4">Large ribosomal subunit protein uL2m</fullName>
    </recommendedName>
</protein>
<feature type="region of interest" description="Disordered" evidence="5">
    <location>
        <begin position="196"/>
        <end position="245"/>
    </location>
</feature>
<dbReference type="InterPro" id="IPR012340">
    <property type="entry name" value="NA-bd_OB-fold"/>
</dbReference>
<dbReference type="FunFam" id="4.10.950.10:FF:000001">
    <property type="entry name" value="50S ribosomal protein L2"/>
    <property type="match status" value="1"/>
</dbReference>
<geneLocation type="plastid" evidence="8"/>
<dbReference type="InterPro" id="IPR008991">
    <property type="entry name" value="Translation_prot_SH3-like_sf"/>
</dbReference>
<evidence type="ECO:0000313" key="8">
    <source>
        <dbReference type="EMBL" id="QIS92020.1"/>
    </source>
</evidence>
<dbReference type="NCBIfam" id="TIGR01171">
    <property type="entry name" value="rplB_bact"/>
    <property type="match status" value="1"/>
</dbReference>
<dbReference type="Pfam" id="PF00181">
    <property type="entry name" value="Ribosomal_L2_N"/>
    <property type="match status" value="1"/>
</dbReference>
<dbReference type="Gene3D" id="2.40.50.140">
    <property type="entry name" value="Nucleic acid-binding proteins"/>
    <property type="match status" value="1"/>
</dbReference>
<dbReference type="AlphaFoldDB" id="A0A6H0DRQ1"/>
<dbReference type="Gene3D" id="4.10.950.10">
    <property type="entry name" value="Ribosomal protein L2, domain 3"/>
    <property type="match status" value="1"/>
</dbReference>
<dbReference type="PIRSF" id="PIRSF002158">
    <property type="entry name" value="Ribosomal_L2"/>
    <property type="match status" value="1"/>
</dbReference>
<evidence type="ECO:0000256" key="1">
    <source>
        <dbReference type="ARBA" id="ARBA00005636"/>
    </source>
</evidence>
<dbReference type="GO" id="GO:0016740">
    <property type="term" value="F:transferase activity"/>
    <property type="evidence" value="ECO:0007669"/>
    <property type="project" value="InterPro"/>
</dbReference>
<dbReference type="GO" id="GO:0032543">
    <property type="term" value="P:mitochondrial translation"/>
    <property type="evidence" value="ECO:0007669"/>
    <property type="project" value="TreeGrafter"/>
</dbReference>
<dbReference type="InterPro" id="IPR014722">
    <property type="entry name" value="Rib_uL2_dom2"/>
</dbReference>
<dbReference type="PANTHER" id="PTHR13691:SF5">
    <property type="entry name" value="LARGE RIBOSOMAL SUBUNIT PROTEIN UL2M"/>
    <property type="match status" value="1"/>
</dbReference>
<dbReference type="EMBL" id="MT075717">
    <property type="protein sequence ID" value="QIS92020.1"/>
    <property type="molecule type" value="Genomic_DNA"/>
</dbReference>
<keyword evidence="3" id="KW-0687">Ribonucleoprotein</keyword>
<reference evidence="8" key="1">
    <citation type="journal article" date="2020" name="Plants (Basel)">
        <title>The First Plastid Genome of the Holoparasitic Genus Prosopanche (Hydnoraceae).</title>
        <authorList>
            <person name="Jost M."/>
            <person name="Naumann J."/>
            <person name="Rocamundi N."/>
            <person name="Cocucci A.A."/>
            <person name="Wanke S."/>
        </authorList>
    </citation>
    <scope>NUCLEOTIDE SEQUENCE</scope>
</reference>
<dbReference type="InterPro" id="IPR005880">
    <property type="entry name" value="Ribosomal_uL2_bac/org-type"/>
</dbReference>
<evidence type="ECO:0000256" key="2">
    <source>
        <dbReference type="ARBA" id="ARBA00022980"/>
    </source>
</evidence>
<dbReference type="GO" id="GO:0005762">
    <property type="term" value="C:mitochondrial large ribosomal subunit"/>
    <property type="evidence" value="ECO:0007669"/>
    <property type="project" value="TreeGrafter"/>
</dbReference>
<dbReference type="FunFam" id="2.30.30.30:FF:000001">
    <property type="entry name" value="50S ribosomal protein L2"/>
    <property type="match status" value="1"/>
</dbReference>